<gene>
    <name evidence="1" type="ORF">SAMN02745154_00546</name>
</gene>
<dbReference type="EMBL" id="FUXF01000021">
    <property type="protein sequence ID" value="SJZ58459.1"/>
    <property type="molecule type" value="Genomic_DNA"/>
</dbReference>
<dbReference type="RefSeq" id="WP_078747260.1">
    <property type="nucleotide sequence ID" value="NZ_CP137850.1"/>
</dbReference>
<dbReference type="Proteomes" id="UP000190389">
    <property type="component" value="Unassembled WGS sequence"/>
</dbReference>
<organism evidence="1 2">
    <name type="scientific">Mycoplasmopsis verecunda</name>
    <dbReference type="NCBI Taxonomy" id="171291"/>
    <lineage>
        <taxon>Bacteria</taxon>
        <taxon>Bacillati</taxon>
        <taxon>Mycoplasmatota</taxon>
        <taxon>Mycoplasmoidales</taxon>
        <taxon>Metamycoplasmataceae</taxon>
        <taxon>Mycoplasmopsis</taxon>
    </lineage>
</organism>
<dbReference type="Gene3D" id="3.40.50.300">
    <property type="entry name" value="P-loop containing nucleotide triphosphate hydrolases"/>
    <property type="match status" value="1"/>
</dbReference>
<accession>A0A1T4LUP3</accession>
<sequence>MFDEYRENKYIDGNELLEDLENISNRLRWRGSNSTNYVRAGYIEDSKAENILNIYDAWLNILFYSNFDLLDSEIILENIVLDEYLTNNFITALEQNKNILMVYESYNDYWMFFNIFNKYIENEKFKFINFISPGFLLAHHCRSVNSDTRVFGDFYDTLEKIIPYKEKTILNFQNIDHVMLYGINSNEENGINLNESAKILLLNFHKNIITICGMKTGLYNNYANLIQNNNKNELYTHKISKLKYNKELWKQIFITKLGFLNFKLSNEQLDNFVGIFTNFLYEIYFDNIVSYLKHNNESINNIDDFWKCIYSFTQNYLNIIEPQKNMNLHISNDDAFNNTFSSLIENETNYYCLLNKKPRSLFIIDAYDNINDESLKQINDELYKENNFFIFNFKKISSEFIFSSNLNDTASFINAVKQNANALCVFKNIQKCSKNTLLKLMRVVDEGVVTDNFGNEFNCKLAKIIVIDTDWNISNAFKLSQNSDIKSFLSLFYPIEFINRFNQILFLDNELIKRNNSSLEHLKKDLEHYVKNILNKELTIRFANSYQIKDIYELEMNIINNITSNLKEETNSILVAIKDNTFEVKYD</sequence>
<dbReference type="AlphaFoldDB" id="A0A1T4LUP3"/>
<keyword evidence="2" id="KW-1185">Reference proteome</keyword>
<reference evidence="2" key="1">
    <citation type="submission" date="2017-02" db="EMBL/GenBank/DDBJ databases">
        <authorList>
            <person name="Varghese N."/>
            <person name="Submissions S."/>
        </authorList>
    </citation>
    <scope>NUCLEOTIDE SEQUENCE [LARGE SCALE GENOMIC DNA]</scope>
    <source>
        <strain evidence="2">ATCC 27862</strain>
    </source>
</reference>
<name>A0A1T4LUP3_9BACT</name>
<dbReference type="InterPro" id="IPR027417">
    <property type="entry name" value="P-loop_NTPase"/>
</dbReference>
<protein>
    <submittedName>
        <fullName evidence="1">Uncharacterized protein</fullName>
    </submittedName>
</protein>
<proteinExistence type="predicted"/>
<evidence type="ECO:0000313" key="2">
    <source>
        <dbReference type="Proteomes" id="UP000190389"/>
    </source>
</evidence>
<dbReference type="STRING" id="171291.SAMN02745154_00546"/>
<evidence type="ECO:0000313" key="1">
    <source>
        <dbReference type="EMBL" id="SJZ58459.1"/>
    </source>
</evidence>